<evidence type="ECO:0000313" key="6">
    <source>
        <dbReference type="EMBL" id="MBB3936104.1"/>
    </source>
</evidence>
<gene>
    <name evidence="6" type="ORF">GGR05_002254</name>
</gene>
<evidence type="ECO:0000259" key="5">
    <source>
        <dbReference type="SMART" id="SM00822"/>
    </source>
</evidence>
<dbReference type="PRINTS" id="PR00080">
    <property type="entry name" value="SDRFAMILY"/>
</dbReference>
<dbReference type="InterPro" id="IPR002347">
    <property type="entry name" value="SDR_fam"/>
</dbReference>
<keyword evidence="2" id="KW-0560">Oxidoreductase</keyword>
<organism evidence="6 7">
    <name type="scientific">Aureimonas phyllosphaerae</name>
    <dbReference type="NCBI Taxonomy" id="1166078"/>
    <lineage>
        <taxon>Bacteria</taxon>
        <taxon>Pseudomonadati</taxon>
        <taxon>Pseudomonadota</taxon>
        <taxon>Alphaproteobacteria</taxon>
        <taxon>Hyphomicrobiales</taxon>
        <taxon>Aurantimonadaceae</taxon>
        <taxon>Aureimonas</taxon>
    </lineage>
</organism>
<dbReference type="EMBL" id="JACIDO010000004">
    <property type="protein sequence ID" value="MBB3936104.1"/>
    <property type="molecule type" value="Genomic_DNA"/>
</dbReference>
<dbReference type="InterPro" id="IPR020904">
    <property type="entry name" value="Sc_DH/Rdtase_CS"/>
</dbReference>
<feature type="compositionally biased region" description="Basic and acidic residues" evidence="4">
    <location>
        <begin position="281"/>
        <end position="290"/>
    </location>
</feature>
<accession>A0A7W6FUD4</accession>
<dbReference type="Gene3D" id="3.40.50.720">
    <property type="entry name" value="NAD(P)-binding Rossmann-like Domain"/>
    <property type="match status" value="1"/>
</dbReference>
<protein>
    <submittedName>
        <fullName evidence="6">Short-subunit dehydrogenase</fullName>
    </submittedName>
</protein>
<dbReference type="PANTHER" id="PTHR44196:SF1">
    <property type="entry name" value="DEHYDROGENASE_REDUCTASE SDR FAMILY MEMBER 7B"/>
    <property type="match status" value="1"/>
</dbReference>
<dbReference type="SUPFAM" id="SSF51735">
    <property type="entry name" value="NAD(P)-binding Rossmann-fold domains"/>
    <property type="match status" value="1"/>
</dbReference>
<comment type="caution">
    <text evidence="6">The sequence shown here is derived from an EMBL/GenBank/DDBJ whole genome shotgun (WGS) entry which is preliminary data.</text>
</comment>
<feature type="domain" description="Ketoreductase" evidence="5">
    <location>
        <begin position="11"/>
        <end position="188"/>
    </location>
</feature>
<dbReference type="OrthoDB" id="9781689at2"/>
<evidence type="ECO:0000256" key="4">
    <source>
        <dbReference type="SAM" id="MobiDB-lite"/>
    </source>
</evidence>
<feature type="region of interest" description="Disordered" evidence="4">
    <location>
        <begin position="273"/>
        <end position="294"/>
    </location>
</feature>
<keyword evidence="7" id="KW-1185">Reference proteome</keyword>
<dbReference type="PROSITE" id="PS00061">
    <property type="entry name" value="ADH_SHORT"/>
    <property type="match status" value="1"/>
</dbReference>
<dbReference type="InterPro" id="IPR057326">
    <property type="entry name" value="KR_dom"/>
</dbReference>
<dbReference type="PRINTS" id="PR00081">
    <property type="entry name" value="GDHRDH"/>
</dbReference>
<dbReference type="RefSeq" id="WP_090963352.1">
    <property type="nucleotide sequence ID" value="NZ_FOOA01000008.1"/>
</dbReference>
<reference evidence="6 7" key="1">
    <citation type="submission" date="2020-08" db="EMBL/GenBank/DDBJ databases">
        <title>Genomic Encyclopedia of Type Strains, Phase IV (KMG-IV): sequencing the most valuable type-strain genomes for metagenomic binning, comparative biology and taxonomic classification.</title>
        <authorList>
            <person name="Goeker M."/>
        </authorList>
    </citation>
    <scope>NUCLEOTIDE SEQUENCE [LARGE SCALE GENOMIC DNA]</scope>
    <source>
        <strain evidence="6 7">DSM 25024</strain>
    </source>
</reference>
<dbReference type="NCBIfam" id="NF005495">
    <property type="entry name" value="PRK07109.1"/>
    <property type="match status" value="1"/>
</dbReference>
<dbReference type="Pfam" id="PF00106">
    <property type="entry name" value="adh_short"/>
    <property type="match status" value="1"/>
</dbReference>
<dbReference type="SMART" id="SM00822">
    <property type="entry name" value="PKS_KR"/>
    <property type="match status" value="1"/>
</dbReference>
<dbReference type="PANTHER" id="PTHR44196">
    <property type="entry name" value="DEHYDROGENASE/REDUCTASE SDR FAMILY MEMBER 7B"/>
    <property type="match status" value="1"/>
</dbReference>
<evidence type="ECO:0000256" key="1">
    <source>
        <dbReference type="ARBA" id="ARBA00006484"/>
    </source>
</evidence>
<dbReference type="GO" id="GO:0016020">
    <property type="term" value="C:membrane"/>
    <property type="evidence" value="ECO:0007669"/>
    <property type="project" value="TreeGrafter"/>
</dbReference>
<evidence type="ECO:0000256" key="3">
    <source>
        <dbReference type="RuleBase" id="RU000363"/>
    </source>
</evidence>
<dbReference type="AlphaFoldDB" id="A0A7W6FUD4"/>
<proteinExistence type="inferred from homology"/>
<sequence>MAGHRRTLSGMVVVLTGASSGIGRATALEAARRGARLTLVARGQGQLEAVRAEVEALGAEAIALPVDVSSDEALRSAAEAVVARFGRFDAWVNNAGVAAYATLTDLPLADHRRLFETNYWGTVHGSLAAVAHFRSRPGRGRLVNVGSVNGDVPVPLLSAYSASKHAVKGFTDALRMELLAAGDRIDVVQIKPSGIASALPHHARNHLAAEPRVMPPLYAPELVATSICDALERPVREVTIGLPGGLLRLGMAVAPSLTDRVIAAVVPPITHSRHPLTPTDNLDRPTEGGRIHSPYTRGIPISPYTALQLHRAALKIAGLSLGALWLLARRRRR</sequence>
<dbReference type="InterPro" id="IPR036291">
    <property type="entry name" value="NAD(P)-bd_dom_sf"/>
</dbReference>
<evidence type="ECO:0000256" key="2">
    <source>
        <dbReference type="ARBA" id="ARBA00023002"/>
    </source>
</evidence>
<comment type="similarity">
    <text evidence="1 3">Belongs to the short-chain dehydrogenases/reductases (SDR) family.</text>
</comment>
<dbReference type="GO" id="GO:0016491">
    <property type="term" value="F:oxidoreductase activity"/>
    <property type="evidence" value="ECO:0007669"/>
    <property type="project" value="UniProtKB-KW"/>
</dbReference>
<dbReference type="Proteomes" id="UP000531216">
    <property type="component" value="Unassembled WGS sequence"/>
</dbReference>
<evidence type="ECO:0000313" key="7">
    <source>
        <dbReference type="Proteomes" id="UP000531216"/>
    </source>
</evidence>
<name>A0A7W6FUD4_9HYPH</name>